<organism evidence="1 2">
    <name type="scientific">Brevundimonas goettingensis</name>
    <dbReference type="NCBI Taxonomy" id="2774190"/>
    <lineage>
        <taxon>Bacteria</taxon>
        <taxon>Pseudomonadati</taxon>
        <taxon>Pseudomonadota</taxon>
        <taxon>Alphaproteobacteria</taxon>
        <taxon>Caulobacterales</taxon>
        <taxon>Caulobacteraceae</taxon>
        <taxon>Brevundimonas</taxon>
    </lineage>
</organism>
<proteinExistence type="predicted"/>
<gene>
    <name evidence="1" type="ORF">IFJ75_02300</name>
</gene>
<dbReference type="RefSeq" id="WP_207870959.1">
    <property type="nucleotide sequence ID" value="NZ_CP062222.1"/>
</dbReference>
<protein>
    <submittedName>
        <fullName evidence="1">TIGR02444 family protein</fullName>
    </submittedName>
</protein>
<dbReference type="Proteomes" id="UP000663918">
    <property type="component" value="Chromosome"/>
</dbReference>
<accession>A0A975C4K6</accession>
<dbReference type="InterPro" id="IPR012659">
    <property type="entry name" value="CHP02444"/>
</dbReference>
<sequence length="156" mass="16926">MSDGLWDWALKAYAAPGVADACLHLQDAAEQNVPLLLWAAWVAETGRRPVEDDIEAACDTARAWDGSAVSPLRAIRRTLKAPIPDIDDAAREAVREQIKAVELLAERKLLEALEALAPAPSGSPRRAIEGLVETARLWARVIPRPALVVLSERLPA</sequence>
<keyword evidence="2" id="KW-1185">Reference proteome</keyword>
<reference evidence="1" key="1">
    <citation type="submission" date="2020-09" db="EMBL/GenBank/DDBJ databases">
        <title>Brevundimonas sp. LVF2 isolated from a puddle in Goettingen, Germany.</title>
        <authorList>
            <person name="Friedrich I."/>
            <person name="Klassen A."/>
            <person name="Hannes N."/>
            <person name="Schneider D."/>
            <person name="Hertel R."/>
            <person name="Daniel R."/>
        </authorList>
    </citation>
    <scope>NUCLEOTIDE SEQUENCE</scope>
    <source>
        <strain evidence="1">LVF2</strain>
    </source>
</reference>
<dbReference type="AlphaFoldDB" id="A0A975C4K6"/>
<name>A0A975C4K6_9CAUL</name>
<dbReference type="Pfam" id="PF09523">
    <property type="entry name" value="DUF2390"/>
    <property type="match status" value="1"/>
</dbReference>
<evidence type="ECO:0000313" key="2">
    <source>
        <dbReference type="Proteomes" id="UP000663918"/>
    </source>
</evidence>
<dbReference type="KEGG" id="bgoe:IFJ75_02300"/>
<dbReference type="NCBIfam" id="TIGR02444">
    <property type="entry name" value="TIGR02444 family protein"/>
    <property type="match status" value="1"/>
</dbReference>
<dbReference type="EMBL" id="CP062222">
    <property type="protein sequence ID" value="QTC91785.1"/>
    <property type="molecule type" value="Genomic_DNA"/>
</dbReference>
<evidence type="ECO:0000313" key="1">
    <source>
        <dbReference type="EMBL" id="QTC91785.1"/>
    </source>
</evidence>